<evidence type="ECO:0000313" key="3">
    <source>
        <dbReference type="Proteomes" id="UP000667802"/>
    </source>
</evidence>
<dbReference type="Proteomes" id="UP000667802">
    <property type="component" value="Unassembled WGS sequence"/>
</dbReference>
<dbReference type="PROSITE" id="PS50943">
    <property type="entry name" value="HTH_CROC1"/>
    <property type="match status" value="1"/>
</dbReference>
<dbReference type="GO" id="GO:0003677">
    <property type="term" value="F:DNA binding"/>
    <property type="evidence" value="ECO:0007669"/>
    <property type="project" value="InterPro"/>
</dbReference>
<accession>A0AAP5M860</accession>
<dbReference type="SUPFAM" id="SSF47413">
    <property type="entry name" value="lambda repressor-like DNA-binding domains"/>
    <property type="match status" value="1"/>
</dbReference>
<dbReference type="AlphaFoldDB" id="A0AAP5M860"/>
<keyword evidence="3" id="KW-1185">Reference proteome</keyword>
<dbReference type="InterPro" id="IPR010982">
    <property type="entry name" value="Lambda_DNA-bd_dom_sf"/>
</dbReference>
<gene>
    <name evidence="2" type="ORF">G7B40_001385</name>
</gene>
<evidence type="ECO:0000259" key="1">
    <source>
        <dbReference type="PROSITE" id="PS50943"/>
    </source>
</evidence>
<feature type="domain" description="HTH cro/C1-type" evidence="1">
    <location>
        <begin position="43"/>
        <end position="97"/>
    </location>
</feature>
<dbReference type="SMART" id="SM00530">
    <property type="entry name" value="HTH_XRE"/>
    <property type="match status" value="1"/>
</dbReference>
<sequence length="113" mass="12540">MMSTNAIGEPGDELMIIDKNLIASIRWNKELGTKLKALRGDESMQSLAKRAGCAYQLIQHLERGEYPEASGRNSPPSISLEKLEDICQALSISVENFLECPLVKIPQKLRNIA</sequence>
<comment type="caution">
    <text evidence="2">The sequence shown here is derived from an EMBL/GenBank/DDBJ whole genome shotgun (WGS) entry which is preliminary data.</text>
</comment>
<protein>
    <submittedName>
        <fullName evidence="2">Helix-turn-helix domain-containing protein</fullName>
    </submittedName>
</protein>
<evidence type="ECO:0000313" key="2">
    <source>
        <dbReference type="EMBL" id="MDR9893238.1"/>
    </source>
</evidence>
<organism evidence="2 3">
    <name type="scientific">Aetokthonos hydrillicola Thurmond2011</name>
    <dbReference type="NCBI Taxonomy" id="2712845"/>
    <lineage>
        <taxon>Bacteria</taxon>
        <taxon>Bacillati</taxon>
        <taxon>Cyanobacteriota</taxon>
        <taxon>Cyanophyceae</taxon>
        <taxon>Nostocales</taxon>
        <taxon>Hapalosiphonaceae</taxon>
        <taxon>Aetokthonos</taxon>
    </lineage>
</organism>
<name>A0AAP5M860_9CYAN</name>
<proteinExistence type="predicted"/>
<dbReference type="EMBL" id="JAALHA020000001">
    <property type="protein sequence ID" value="MDR9893238.1"/>
    <property type="molecule type" value="Genomic_DNA"/>
</dbReference>
<dbReference type="InterPro" id="IPR001387">
    <property type="entry name" value="Cro/C1-type_HTH"/>
</dbReference>
<dbReference type="CDD" id="cd00093">
    <property type="entry name" value="HTH_XRE"/>
    <property type="match status" value="1"/>
</dbReference>
<dbReference type="RefSeq" id="WP_243902560.1">
    <property type="nucleotide sequence ID" value="NZ_CAWQFN010000474.1"/>
</dbReference>
<reference evidence="3" key="1">
    <citation type="journal article" date="2021" name="Science">
        <title>Hunting the eagle killer: A cyanobacterial neurotoxin causes vacuolar myelinopathy.</title>
        <authorList>
            <person name="Breinlinger S."/>
            <person name="Phillips T.J."/>
            <person name="Haram B.N."/>
            <person name="Mares J."/>
            <person name="Martinez Yerena J.A."/>
            <person name="Hrouzek P."/>
            <person name="Sobotka R."/>
            <person name="Henderson W.M."/>
            <person name="Schmieder P."/>
            <person name="Williams S.M."/>
            <person name="Lauderdale J.D."/>
            <person name="Wilde H.D."/>
            <person name="Gerrin W."/>
            <person name="Kust A."/>
            <person name="Washington J.W."/>
            <person name="Wagner C."/>
            <person name="Geier B."/>
            <person name="Liebeke M."/>
            <person name="Enke H."/>
            <person name="Niedermeyer T.H.J."/>
            <person name="Wilde S.B."/>
        </authorList>
    </citation>
    <scope>NUCLEOTIDE SEQUENCE [LARGE SCALE GENOMIC DNA]</scope>
    <source>
        <strain evidence="3">Thurmond2011</strain>
    </source>
</reference>
<dbReference type="Gene3D" id="1.10.260.40">
    <property type="entry name" value="lambda repressor-like DNA-binding domains"/>
    <property type="match status" value="1"/>
</dbReference>